<sequence length="62" mass="7055">MIFPSAISVISYDMLVSVWIREMEFECPSFSLAKGHKWLLASAKKLAQPFANGPLQLRRSTR</sequence>
<dbReference type="STRING" id="243090.RB6702"/>
<dbReference type="HOGENOM" id="CLU_2901233_0_0_0"/>
<evidence type="ECO:0000313" key="2">
    <source>
        <dbReference type="Proteomes" id="UP000001025"/>
    </source>
</evidence>
<gene>
    <name evidence="1" type="ordered locus">RB6702</name>
</gene>
<dbReference type="EMBL" id="BX294144">
    <property type="protein sequence ID" value="CAD74956.1"/>
    <property type="molecule type" value="Genomic_DNA"/>
</dbReference>
<dbReference type="InParanoid" id="Q7UPV2"/>
<dbReference type="KEGG" id="rba:RB6702"/>
<name>Q7UPV2_RHOBA</name>
<dbReference type="AlphaFoldDB" id="Q7UPV2"/>
<dbReference type="EnsemblBacteria" id="CAD74956">
    <property type="protein sequence ID" value="CAD74956"/>
    <property type="gene ID" value="RB6702"/>
</dbReference>
<organism evidence="1 2">
    <name type="scientific">Rhodopirellula baltica (strain DSM 10527 / NCIMB 13988 / SH1)</name>
    <dbReference type="NCBI Taxonomy" id="243090"/>
    <lineage>
        <taxon>Bacteria</taxon>
        <taxon>Pseudomonadati</taxon>
        <taxon>Planctomycetota</taxon>
        <taxon>Planctomycetia</taxon>
        <taxon>Pirellulales</taxon>
        <taxon>Pirellulaceae</taxon>
        <taxon>Rhodopirellula</taxon>
    </lineage>
</organism>
<proteinExistence type="predicted"/>
<reference evidence="1 2" key="1">
    <citation type="journal article" date="2003" name="Proc. Natl. Acad. Sci. U.S.A.">
        <title>Complete genome sequence of the marine planctomycete Pirellula sp. strain 1.</title>
        <authorList>
            <person name="Gloeckner F.O."/>
            <person name="Kube M."/>
            <person name="Bauer M."/>
            <person name="Teeling H."/>
            <person name="Lombardot T."/>
            <person name="Ludwig W."/>
            <person name="Gade D."/>
            <person name="Beck A."/>
            <person name="Borzym K."/>
            <person name="Heitmann K."/>
            <person name="Rabus R."/>
            <person name="Schlesner H."/>
            <person name="Amann R."/>
            <person name="Reinhardt R."/>
        </authorList>
    </citation>
    <scope>NUCLEOTIDE SEQUENCE [LARGE SCALE GENOMIC DNA]</scope>
    <source>
        <strain evidence="2">DSM 10527 / NCIMB 13988 / SH1</strain>
    </source>
</reference>
<evidence type="ECO:0000313" key="1">
    <source>
        <dbReference type="EMBL" id="CAD74956.1"/>
    </source>
</evidence>
<keyword evidence="2" id="KW-1185">Reference proteome</keyword>
<protein>
    <submittedName>
        <fullName evidence="1">Uncharacterized protein</fullName>
    </submittedName>
</protein>
<accession>Q7UPV2</accession>
<dbReference type="Proteomes" id="UP000001025">
    <property type="component" value="Chromosome"/>
</dbReference>